<dbReference type="InterPro" id="IPR000594">
    <property type="entry name" value="ThiF_NAD_FAD-bd"/>
</dbReference>
<gene>
    <name evidence="14" type="ORF">SAMN05444158_5314</name>
</gene>
<evidence type="ECO:0000256" key="9">
    <source>
        <dbReference type="ARBA" id="ARBA00073635"/>
    </source>
</evidence>
<dbReference type="PANTHER" id="PTHR10953:SF102">
    <property type="entry name" value="ADENYLYLTRANSFERASE AND SULFURTRANSFERASE MOCS3"/>
    <property type="match status" value="1"/>
</dbReference>
<name>A0A1H1ZA87_9BRAD</name>
<evidence type="ECO:0000256" key="12">
    <source>
        <dbReference type="ARBA" id="ARBA00078531"/>
    </source>
</evidence>
<evidence type="ECO:0000256" key="10">
    <source>
        <dbReference type="ARBA" id="ARBA00075110"/>
    </source>
</evidence>
<evidence type="ECO:0000256" key="3">
    <source>
        <dbReference type="ARBA" id="ARBA00022741"/>
    </source>
</evidence>
<dbReference type="GO" id="GO:0005829">
    <property type="term" value="C:cytosol"/>
    <property type="evidence" value="ECO:0007669"/>
    <property type="project" value="TreeGrafter"/>
</dbReference>
<proteinExistence type="inferred from homology"/>
<evidence type="ECO:0000256" key="1">
    <source>
        <dbReference type="ARBA" id="ARBA00009919"/>
    </source>
</evidence>
<evidence type="ECO:0000256" key="6">
    <source>
        <dbReference type="ARBA" id="ARBA00055169"/>
    </source>
</evidence>
<dbReference type="EMBL" id="LT629750">
    <property type="protein sequence ID" value="SDT30580.1"/>
    <property type="molecule type" value="Genomic_DNA"/>
</dbReference>
<dbReference type="InterPro" id="IPR045886">
    <property type="entry name" value="ThiF/MoeB/HesA"/>
</dbReference>
<evidence type="ECO:0000313" key="15">
    <source>
        <dbReference type="Proteomes" id="UP000243904"/>
    </source>
</evidence>
<dbReference type="AlphaFoldDB" id="A0A1H1ZA87"/>
<keyword evidence="3" id="KW-0547">Nucleotide-binding</keyword>
<evidence type="ECO:0000313" key="14">
    <source>
        <dbReference type="EMBL" id="SDT30580.1"/>
    </source>
</evidence>
<dbReference type="GO" id="GO:0008146">
    <property type="term" value="F:sulfotransferase activity"/>
    <property type="evidence" value="ECO:0007669"/>
    <property type="project" value="TreeGrafter"/>
</dbReference>
<dbReference type="SUPFAM" id="SSF69572">
    <property type="entry name" value="Activating enzymes of the ubiquitin-like proteins"/>
    <property type="match status" value="1"/>
</dbReference>
<evidence type="ECO:0000256" key="7">
    <source>
        <dbReference type="ARBA" id="ARBA00063809"/>
    </source>
</evidence>
<protein>
    <recommendedName>
        <fullName evidence="9">Molybdopterin-synthase adenylyltransferase</fullName>
        <ecNumber evidence="8">2.7.7.80</ecNumber>
    </recommendedName>
    <alternativeName>
        <fullName evidence="12">MoaD protein adenylase</fullName>
    </alternativeName>
    <alternativeName>
        <fullName evidence="10">Molybdopterin-converting factor subunit 1 adenylase</fullName>
    </alternativeName>
    <alternativeName>
        <fullName evidence="11">Sulfur carrier protein MoaD adenylyltransferase</fullName>
    </alternativeName>
</protein>
<dbReference type="GO" id="GO:0061605">
    <property type="term" value="F:molybdopterin-synthase adenylyltransferase activity"/>
    <property type="evidence" value="ECO:0007669"/>
    <property type="project" value="UniProtKB-EC"/>
</dbReference>
<reference evidence="15" key="1">
    <citation type="submission" date="2016-10" db="EMBL/GenBank/DDBJ databases">
        <authorList>
            <person name="Varghese N."/>
            <person name="Submissions S."/>
        </authorList>
    </citation>
    <scope>NUCLEOTIDE SEQUENCE [LARGE SCALE GENOMIC DNA]</scope>
    <source>
        <strain evidence="15">GAS369</strain>
    </source>
</reference>
<dbReference type="GO" id="GO:0008641">
    <property type="term" value="F:ubiquitin-like modifier activating enzyme activity"/>
    <property type="evidence" value="ECO:0007669"/>
    <property type="project" value="InterPro"/>
</dbReference>
<dbReference type="InterPro" id="IPR035985">
    <property type="entry name" value="Ubiquitin-activating_enz"/>
</dbReference>
<evidence type="ECO:0000256" key="5">
    <source>
        <dbReference type="ARBA" id="ARBA00052218"/>
    </source>
</evidence>
<comment type="function">
    <text evidence="6">Catalyzes the adenylation by ATP of the carboxyl group of the C-terminal glycine of sulfur carrier protein MoaD.</text>
</comment>
<keyword evidence="15" id="KW-1185">Reference proteome</keyword>
<comment type="similarity">
    <text evidence="1">Belongs to the HesA/MoeB/ThiF family.</text>
</comment>
<dbReference type="GO" id="GO:0004792">
    <property type="term" value="F:thiosulfate-cyanide sulfurtransferase activity"/>
    <property type="evidence" value="ECO:0007669"/>
    <property type="project" value="TreeGrafter"/>
</dbReference>
<evidence type="ECO:0000256" key="4">
    <source>
        <dbReference type="ARBA" id="ARBA00022840"/>
    </source>
</evidence>
<dbReference type="NCBIfam" id="NF004281">
    <property type="entry name" value="PRK05690.1"/>
    <property type="match status" value="1"/>
</dbReference>
<comment type="subunit">
    <text evidence="7">Homodimer. Forms a stable heterotetrameric complex of 2 MoeB and 2 MoaD during adenylation of MoaD.</text>
</comment>
<dbReference type="GO" id="GO:0005524">
    <property type="term" value="F:ATP binding"/>
    <property type="evidence" value="ECO:0007669"/>
    <property type="project" value="UniProtKB-KW"/>
</dbReference>
<accession>A0A1H1ZA87</accession>
<comment type="catalytic activity">
    <reaction evidence="5">
        <text>[molybdopterin-synthase sulfur-carrier protein]-C-terminal Gly-Gly + ATP + H(+) = [molybdopterin-synthase sulfur-carrier protein]-C-terminal Gly-Gly-AMP + diphosphate</text>
        <dbReference type="Rhea" id="RHEA:43616"/>
        <dbReference type="Rhea" id="RHEA-COMP:12159"/>
        <dbReference type="Rhea" id="RHEA-COMP:12202"/>
        <dbReference type="ChEBI" id="CHEBI:15378"/>
        <dbReference type="ChEBI" id="CHEBI:30616"/>
        <dbReference type="ChEBI" id="CHEBI:33019"/>
        <dbReference type="ChEBI" id="CHEBI:90618"/>
        <dbReference type="ChEBI" id="CHEBI:90778"/>
        <dbReference type="EC" id="2.7.7.80"/>
    </reaction>
</comment>
<evidence type="ECO:0000256" key="8">
    <source>
        <dbReference type="ARBA" id="ARBA00066884"/>
    </source>
</evidence>
<evidence type="ECO:0000259" key="13">
    <source>
        <dbReference type="Pfam" id="PF00899"/>
    </source>
</evidence>
<keyword evidence="14" id="KW-0548">Nucleotidyltransferase</keyword>
<keyword evidence="2 14" id="KW-0808">Transferase</keyword>
<dbReference type="PANTHER" id="PTHR10953">
    <property type="entry name" value="UBIQUITIN-ACTIVATING ENZYME E1"/>
    <property type="match status" value="1"/>
</dbReference>
<evidence type="ECO:0000256" key="11">
    <source>
        <dbReference type="ARBA" id="ARBA00075328"/>
    </source>
</evidence>
<dbReference type="Pfam" id="PF00899">
    <property type="entry name" value="ThiF"/>
    <property type="match status" value="1"/>
</dbReference>
<organism evidence="14 15">
    <name type="scientific">Bradyrhizobium canariense</name>
    <dbReference type="NCBI Taxonomy" id="255045"/>
    <lineage>
        <taxon>Bacteria</taxon>
        <taxon>Pseudomonadati</taxon>
        <taxon>Pseudomonadota</taxon>
        <taxon>Alphaproteobacteria</taxon>
        <taxon>Hyphomicrobiales</taxon>
        <taxon>Nitrobacteraceae</taxon>
        <taxon>Bradyrhizobium</taxon>
    </lineage>
</organism>
<dbReference type="CDD" id="cd00757">
    <property type="entry name" value="ThiF_MoeB_HesA_family"/>
    <property type="match status" value="1"/>
</dbReference>
<sequence>MLSADELERYARHIVLREVGGPGQLALKEASVLVIGAGGLGAPALMYLAAAGIGQLGVVDDDIVSLSNLQRQIIHTTPDIGRRKVDSAAGQIYALNPHVRFEAHATRLDAGNAMALIGGYDLVLDGSDNFETRYLVSDACFLAAKPLITAALGMFDGSLTTIRAHEKNAVGEFNPTYRCLFPEPPPSGTVPACAEAGVMGALAGVLGSMMALEAIREIVGFGEGLVGRLLMLDARAMRFETLRYQRDPANPLNGDAPVITDLSGHR</sequence>
<keyword evidence="4" id="KW-0067">ATP-binding</keyword>
<dbReference type="FunFam" id="3.40.50.720:FF:000033">
    <property type="entry name" value="Adenylyltransferase and sulfurtransferase MOCS3"/>
    <property type="match status" value="1"/>
</dbReference>
<dbReference type="Proteomes" id="UP000243904">
    <property type="component" value="Chromosome I"/>
</dbReference>
<dbReference type="Gene3D" id="3.40.50.720">
    <property type="entry name" value="NAD(P)-binding Rossmann-like Domain"/>
    <property type="match status" value="1"/>
</dbReference>
<dbReference type="EC" id="2.7.7.80" evidence="8"/>
<feature type="domain" description="THIF-type NAD/FAD binding fold" evidence="13">
    <location>
        <begin position="10"/>
        <end position="247"/>
    </location>
</feature>
<dbReference type="RefSeq" id="WP_100385090.1">
    <property type="nucleotide sequence ID" value="NZ_LT629750.1"/>
</dbReference>
<evidence type="ECO:0000256" key="2">
    <source>
        <dbReference type="ARBA" id="ARBA00022679"/>
    </source>
</evidence>